<evidence type="ECO:0000313" key="5">
    <source>
        <dbReference type="Proteomes" id="UP000604046"/>
    </source>
</evidence>
<dbReference type="Gene3D" id="2.60.120.10">
    <property type="entry name" value="Jelly Rolls"/>
    <property type="match status" value="1"/>
</dbReference>
<dbReference type="InterPro" id="IPR014710">
    <property type="entry name" value="RmlC-like_jellyroll"/>
</dbReference>
<feature type="domain" description="Cyclic nucleotide-binding" evidence="3">
    <location>
        <begin position="5"/>
        <end position="124"/>
    </location>
</feature>
<evidence type="ECO:0000256" key="1">
    <source>
        <dbReference type="ARBA" id="ARBA00023172"/>
    </source>
</evidence>
<dbReference type="InterPro" id="IPR000595">
    <property type="entry name" value="cNMP-bd_dom"/>
</dbReference>
<dbReference type="CDD" id="cd00038">
    <property type="entry name" value="CAP_ED"/>
    <property type="match status" value="1"/>
</dbReference>
<dbReference type="GO" id="GO:0006310">
    <property type="term" value="P:DNA recombination"/>
    <property type="evidence" value="ECO:0007669"/>
    <property type="project" value="UniProtKB-KW"/>
</dbReference>
<keyword evidence="1" id="KW-0233">DNA recombination</keyword>
<dbReference type="Pfam" id="PF00027">
    <property type="entry name" value="cNMP_binding"/>
    <property type="match status" value="1"/>
</dbReference>
<reference evidence="4" key="1">
    <citation type="submission" date="2021-02" db="EMBL/GenBank/DDBJ databases">
        <authorList>
            <person name="Dougan E. K."/>
            <person name="Rhodes N."/>
            <person name="Thang M."/>
            <person name="Chan C."/>
        </authorList>
    </citation>
    <scope>NUCLEOTIDE SEQUENCE</scope>
</reference>
<dbReference type="InterPro" id="IPR018488">
    <property type="entry name" value="cNMP-bd_CS"/>
</dbReference>
<dbReference type="InterPro" id="IPR013762">
    <property type="entry name" value="Integrase-like_cat_sf"/>
</dbReference>
<dbReference type="PROSITE" id="PS50042">
    <property type="entry name" value="CNMP_BINDING_3"/>
    <property type="match status" value="1"/>
</dbReference>
<dbReference type="SUPFAM" id="SSF51206">
    <property type="entry name" value="cAMP-binding domain-like"/>
    <property type="match status" value="1"/>
</dbReference>
<organism evidence="4 5">
    <name type="scientific">Symbiodinium natans</name>
    <dbReference type="NCBI Taxonomy" id="878477"/>
    <lineage>
        <taxon>Eukaryota</taxon>
        <taxon>Sar</taxon>
        <taxon>Alveolata</taxon>
        <taxon>Dinophyceae</taxon>
        <taxon>Suessiales</taxon>
        <taxon>Symbiodiniaceae</taxon>
        <taxon>Symbiodinium</taxon>
    </lineage>
</organism>
<dbReference type="Proteomes" id="UP000604046">
    <property type="component" value="Unassembled WGS sequence"/>
</dbReference>
<dbReference type="EMBL" id="CAJNDS010002384">
    <property type="protein sequence ID" value="CAE7457031.1"/>
    <property type="molecule type" value="Genomic_DNA"/>
</dbReference>
<comment type="caution">
    <text evidence="4">The sequence shown here is derived from an EMBL/GenBank/DDBJ whole genome shotgun (WGS) entry which is preliminary data.</text>
</comment>
<evidence type="ECO:0000313" key="4">
    <source>
        <dbReference type="EMBL" id="CAE7457031.1"/>
    </source>
</evidence>
<dbReference type="InterPro" id="IPR018490">
    <property type="entry name" value="cNMP-bd_dom_sf"/>
</dbReference>
<keyword evidence="5" id="KW-1185">Reference proteome</keyword>
<dbReference type="SUPFAM" id="SSF56349">
    <property type="entry name" value="DNA breaking-rejoining enzymes"/>
    <property type="match status" value="1"/>
</dbReference>
<gene>
    <name evidence="4" type="primary">PKAR</name>
    <name evidence="4" type="ORF">SNAT2548_LOCUS25248</name>
</gene>
<evidence type="ECO:0000256" key="2">
    <source>
        <dbReference type="SAM" id="MobiDB-lite"/>
    </source>
</evidence>
<dbReference type="SMART" id="SM00100">
    <property type="entry name" value="cNMP"/>
    <property type="match status" value="1"/>
</dbReference>
<dbReference type="OrthoDB" id="414118at2759"/>
<name>A0A812RZQ5_9DINO</name>
<dbReference type="GO" id="GO:0003677">
    <property type="term" value="F:DNA binding"/>
    <property type="evidence" value="ECO:0007669"/>
    <property type="project" value="InterPro"/>
</dbReference>
<dbReference type="Gene3D" id="1.10.443.10">
    <property type="entry name" value="Intergrase catalytic core"/>
    <property type="match status" value="1"/>
</dbReference>
<proteinExistence type="predicted"/>
<dbReference type="PRINTS" id="PR00103">
    <property type="entry name" value="CAMPKINASE"/>
</dbReference>
<dbReference type="GO" id="GO:0015074">
    <property type="term" value="P:DNA integration"/>
    <property type="evidence" value="ECO:0007669"/>
    <property type="project" value="InterPro"/>
</dbReference>
<sequence length="1709" mass="190395">METKVLETMPPEGIARIADTLQKRTYQPREDIIRQHEEGKEFFIMLSGVARVWVRTGNDEQEYKRYKAGDLFGELALLKNAPRAAFVSAVTSVEVLALTRKQFERLFGPMTDLQQQQYLTDPRKLIADFYMTGDSRGRTPSKRAPGTVATTKGRNTWGEHDAETSPIFVSSLGPAVYTAQECGKAWVRFAVYRPTSKDAIAKMLSGVAVGKGLNVKGKSAKRGAGNRVIWNRHVLSGFVPFIQISDNDHRTIIEQSPRDSRVTVYYKTKASRQEAQKLLQARGHPLTTVRSVIAIAIVPIRIVKRLMAINVGDVVYMDYGEAPQCVHSRLVLAEVDASTHEFVILTPDLDQYIERMLSAGVEDWALWIQPLPLAVRQTQQAQESEMWQDLPPVMQDFGCLLKWRLREDEIPKFCEERIALARSSIALEGDDFAAAEDARTIEIRYGLNGERLRNFKETISELVEVDFNDFPFEPRTALQYVKAVASVAESCYAQHLSWVAQSKIPEGDRAIHEDEVLSRVLDAAVTYDGLNVANLASFELIVRRKQLLAEAHSYNPSAPSYDGADHFMGTTFRPGGGIVIPVLTEFVSKRMQQESQILKERRRLSEAKGKGRGALLGAVGQSTHLVFNCRDFLRIMVFHSKIFHGALAALRAPASGYSIPEAGVGDVVDMQLGALSLPSGTVAGVDLSSQLPKPLREMVNNFEDWLLRDADSWAQVSHLASSLRPYNDPSLNRRSGYLQFLKHLRQCGILGLSTRVRGRVGAFTVAKKDKVVNGQKVKRQRLVLDCRQVNLQFKTPPHVELGSLSALTELELGDSQCLYTSGSDIQDCFYACFLPKGLEEFFCLASDLTPDEAAEVFGGYAYEYSQRDRVSPCITVLPMGFNWSFYLVQKLHEGASLDALQIPRSQLVLDGYPAPPVAGDAVISMPYCDNVHCMGSSAEACGQGEMKICDRLVEMGFTLHEHEPPSLVFPTLGGVIDGERGEIRTTASRAWNLIFAFEYLIENVVTTDLVQRLLGHAMVVCVLNRCGISVFRRLYDFIEKADSPRRLTREEASECRVFVGLIPLLVGDLRRGWSQTITATDASPEGYGVCERECGVEDVRSVGKWSERWRFRRLPPEEWQPRRRATGLNPFSDISTGGASGETSDPLEYVSNELFPEVPFSLMEPEAWHTVLMGRWRVASEHITLKEGRALVLAARRLARNSNNRRKKHLVIVDNMALAFAGISSFVFGGCLANGMSRTGRAVDASSRVLKMSWGPRSSQPTSVRNLKIPMKATPGSSSASALKTGNKPVKKAIQKERVLVSASKMATTKSARALAVKRERPKNLGKLAQKNQLSFLEMKSVSTEVADQYLTYFKKFESFCREQGVSKLAAGTVDVYLTDYLDLLFFEGKGLSEAEKTVAGVEFYCPDSKGRIPRSRRALKGWRKESPPASRLPLPLLVVCGIIMVLLRRRLRQMALMVLLCFDAYLRPGEAFTLMKKDYVAPVRGAGSQYAMHAIVIRDIEDSTPDKVGVFDNTILLNSKGRLWLGELIKELAHMRSKKDDLLFDFTPQMYRDALAAAGKELGLEGLHPYQLRHGGAAEDLNSKERDYNAVKARGRWQTDQSVRRYGKIGKIQKILNQLSSGDLAYCRWSLHNMEQVFKGRMVFAGTARVTTALINAGRVEQGSLLTLKAQPYPYALATVVADVVAKGAHILIIDCGDLDLISIFTSR</sequence>
<protein>
    <submittedName>
        <fullName evidence="4">PKAR protein</fullName>
    </submittedName>
</protein>
<evidence type="ECO:0000259" key="3">
    <source>
        <dbReference type="PROSITE" id="PS50042"/>
    </source>
</evidence>
<dbReference type="PANTHER" id="PTHR23011:SF28">
    <property type="entry name" value="CYCLIC NUCLEOTIDE-BINDING DOMAIN CONTAINING PROTEIN"/>
    <property type="match status" value="1"/>
</dbReference>
<accession>A0A812RZQ5</accession>
<dbReference type="PANTHER" id="PTHR23011">
    <property type="entry name" value="CYCLIC NUCLEOTIDE-BINDING DOMAIN CONTAINING PROTEIN"/>
    <property type="match status" value="1"/>
</dbReference>
<dbReference type="InterPro" id="IPR011010">
    <property type="entry name" value="DNA_brk_join_enz"/>
</dbReference>
<dbReference type="PROSITE" id="PS00889">
    <property type="entry name" value="CNMP_BINDING_2"/>
    <property type="match status" value="1"/>
</dbReference>
<feature type="region of interest" description="Disordered" evidence="2">
    <location>
        <begin position="136"/>
        <end position="156"/>
    </location>
</feature>